<evidence type="ECO:0000313" key="2">
    <source>
        <dbReference type="EMBL" id="ACA60913.1"/>
    </source>
</evidence>
<name>B1PJ53_THAPS</name>
<feature type="compositionally biased region" description="Basic residues" evidence="1">
    <location>
        <begin position="268"/>
        <end position="282"/>
    </location>
</feature>
<dbReference type="AlphaFoldDB" id="B1PJ53"/>
<reference evidence="2" key="1">
    <citation type="submission" date="2008-01" db="EMBL/GenBank/DDBJ databases">
        <title>Pirate Transposons in Diatom Genomes.</title>
        <authorList>
            <person name="Maumus F."/>
            <person name="Allen A."/>
            <person name="Bowler C."/>
        </authorList>
    </citation>
    <scope>NUCLEOTIDE SEQUENCE</scope>
</reference>
<accession>B1PJ53</accession>
<evidence type="ECO:0000256" key="1">
    <source>
        <dbReference type="SAM" id="MobiDB-lite"/>
    </source>
</evidence>
<dbReference type="SMR" id="B1PJ53"/>
<proteinExistence type="predicted"/>
<protein>
    <submittedName>
        <fullName evidence="2">Gag protein</fullName>
    </submittedName>
</protein>
<feature type="compositionally biased region" description="Basic and acidic residues" evidence="1">
    <location>
        <begin position="330"/>
        <end position="352"/>
    </location>
</feature>
<sequence length="389" mass="44955">MSYLDSEPCINYERSWDTTETERTVALVQVWDNGTKSKVEVPIDDNTKGIEHLVMVTNEEFKLACEELQFEDEDLYIQYAKCLKGNTKFYWDNVMGEVEDADKTTVNFPTHQIDLIQAIVGEDQRDVLHEWMETRYKKPPNVHPIQHHARTLEIFRFMDAVPGIAPQADEATKKKWLFKSYPLKFRDEYHTSGRSLTTDTMLQVTTFMKKLYEIEERNRRIAGRKRGRSPSNYRGGGSKRQRNCGGESNNSRDSHNDGGRSNNGNNNKQRHSRKGNNHGHGGKHNDHRNDNNRNKSRVQDDEKCPLHPNLEPGHTWLECRQNQYGPNFRPKSDSKGNGRRTNEHRSGKRDNENGTNYFVDRKANDNMEAESSNDVHHFDLIGSMSNAGS</sequence>
<dbReference type="EMBL" id="EU432500">
    <property type="protein sequence ID" value="ACA60913.1"/>
    <property type="molecule type" value="Genomic_DNA"/>
</dbReference>
<organism evidence="2">
    <name type="scientific">Thalassiosira pseudonana</name>
    <name type="common">Marine diatom</name>
    <name type="synonym">Cyclotella nana</name>
    <dbReference type="NCBI Taxonomy" id="35128"/>
    <lineage>
        <taxon>Eukaryota</taxon>
        <taxon>Sar</taxon>
        <taxon>Stramenopiles</taxon>
        <taxon>Ochrophyta</taxon>
        <taxon>Bacillariophyta</taxon>
        <taxon>Coscinodiscophyceae</taxon>
        <taxon>Thalassiosirophycidae</taxon>
        <taxon>Thalassiosirales</taxon>
        <taxon>Thalassiosiraceae</taxon>
        <taxon>Thalassiosira</taxon>
    </lineage>
</organism>
<feature type="compositionally biased region" description="Basic and acidic residues" evidence="1">
    <location>
        <begin position="283"/>
        <end position="305"/>
    </location>
</feature>
<feature type="region of interest" description="Disordered" evidence="1">
    <location>
        <begin position="219"/>
        <end position="356"/>
    </location>
</feature>